<evidence type="ECO:0000256" key="2">
    <source>
        <dbReference type="ARBA" id="ARBA00022723"/>
    </source>
</evidence>
<organism evidence="6 7">
    <name type="scientific">Candidatus Colimorpha enterica</name>
    <dbReference type="NCBI Taxonomy" id="3083063"/>
    <lineage>
        <taxon>Bacteria</taxon>
        <taxon>Pseudomonadati</taxon>
        <taxon>Bacteroidota</taxon>
        <taxon>Bacteroidia</taxon>
        <taxon>Bacteroidales</taxon>
        <taxon>Candidatus Colimorpha</taxon>
    </lineage>
</organism>
<dbReference type="EMBL" id="JALEMU010000071">
    <property type="protein sequence ID" value="MCI5755571.1"/>
    <property type="molecule type" value="Genomic_DNA"/>
</dbReference>
<evidence type="ECO:0000256" key="3">
    <source>
        <dbReference type="ARBA" id="ARBA00022801"/>
    </source>
</evidence>
<name>A0AAE3FFV3_9BACT</name>
<dbReference type="CDD" id="cd06262">
    <property type="entry name" value="metallo-hydrolase-like_MBL-fold"/>
    <property type="match status" value="1"/>
</dbReference>
<keyword evidence="2" id="KW-0479">Metal-binding</keyword>
<comment type="cofactor">
    <cofactor evidence="1">
        <name>Zn(2+)</name>
        <dbReference type="ChEBI" id="CHEBI:29105"/>
    </cofactor>
</comment>
<evidence type="ECO:0000259" key="5">
    <source>
        <dbReference type="SMART" id="SM00849"/>
    </source>
</evidence>
<dbReference type="InterPro" id="IPR001279">
    <property type="entry name" value="Metallo-B-lactamas"/>
</dbReference>
<evidence type="ECO:0000313" key="6">
    <source>
        <dbReference type="EMBL" id="MCI5755571.1"/>
    </source>
</evidence>
<evidence type="ECO:0000256" key="4">
    <source>
        <dbReference type="ARBA" id="ARBA00022833"/>
    </source>
</evidence>
<dbReference type="AlphaFoldDB" id="A0AAE3FFV3"/>
<dbReference type="PANTHER" id="PTHR46233:SF3">
    <property type="entry name" value="HYDROXYACYLGLUTATHIONE HYDROLASE GLOC"/>
    <property type="match status" value="1"/>
</dbReference>
<dbReference type="GO" id="GO:0046872">
    <property type="term" value="F:metal ion binding"/>
    <property type="evidence" value="ECO:0007669"/>
    <property type="project" value="UniProtKB-KW"/>
</dbReference>
<evidence type="ECO:0000256" key="1">
    <source>
        <dbReference type="ARBA" id="ARBA00001947"/>
    </source>
</evidence>
<keyword evidence="4" id="KW-0862">Zinc</keyword>
<proteinExistence type="predicted"/>
<dbReference type="InterPro" id="IPR036866">
    <property type="entry name" value="RibonucZ/Hydroxyglut_hydro"/>
</dbReference>
<dbReference type="Pfam" id="PF00753">
    <property type="entry name" value="Lactamase_B"/>
    <property type="match status" value="1"/>
</dbReference>
<dbReference type="SMART" id="SM00849">
    <property type="entry name" value="Lactamase_B"/>
    <property type="match status" value="1"/>
</dbReference>
<dbReference type="Gene3D" id="3.60.15.10">
    <property type="entry name" value="Ribonuclease Z/Hydroxyacylglutathione hydrolase-like"/>
    <property type="match status" value="1"/>
</dbReference>
<protein>
    <submittedName>
        <fullName evidence="6">MBL fold metallo-hydrolase</fullName>
    </submittedName>
</protein>
<reference evidence="6 7" key="1">
    <citation type="submission" date="2022-03" db="EMBL/GenBank/DDBJ databases">
        <title>Metagenome-assembled genomes from swine fecal metagenomes.</title>
        <authorList>
            <person name="Holman D.B."/>
            <person name="Kommadath A."/>
        </authorList>
    </citation>
    <scope>NUCLEOTIDE SEQUENCE [LARGE SCALE GENOMIC DNA]</scope>
    <source>
        <strain evidence="6">SUG147</strain>
    </source>
</reference>
<dbReference type="GO" id="GO:0016787">
    <property type="term" value="F:hydrolase activity"/>
    <property type="evidence" value="ECO:0007669"/>
    <property type="project" value="UniProtKB-KW"/>
</dbReference>
<dbReference type="Proteomes" id="UP001139365">
    <property type="component" value="Unassembled WGS sequence"/>
</dbReference>
<feature type="domain" description="Metallo-beta-lactamase" evidence="5">
    <location>
        <begin position="12"/>
        <end position="188"/>
    </location>
</feature>
<dbReference type="PANTHER" id="PTHR46233">
    <property type="entry name" value="HYDROXYACYLGLUTATHIONE HYDROLASE GLOC"/>
    <property type="match status" value="1"/>
</dbReference>
<gene>
    <name evidence="6" type="ORF">MR241_04680</name>
</gene>
<accession>A0AAE3FFV3</accession>
<comment type="caution">
    <text evidence="6">The sequence shown here is derived from an EMBL/GenBank/DDBJ whole genome shotgun (WGS) entry which is preliminary data.</text>
</comment>
<dbReference type="InterPro" id="IPR051453">
    <property type="entry name" value="MBL_Glyoxalase_II"/>
</dbReference>
<evidence type="ECO:0000313" key="7">
    <source>
        <dbReference type="Proteomes" id="UP001139365"/>
    </source>
</evidence>
<keyword evidence="3" id="KW-0378">Hydrolase</keyword>
<dbReference type="SUPFAM" id="SSF56281">
    <property type="entry name" value="Metallo-hydrolase/oxidoreductase"/>
    <property type="match status" value="1"/>
</dbReference>
<sequence length="205" mass="22260">MKIYKYTVGTMGTNCYIIDGGSGKCAVVDPGADIEKITSAVESKGLTVEKIILTHAHFDHMLALEELRRLTGAPLLIYKDEAGLLADCNKNLLHRYADVDIPPEPAEVLLSDGDVITVGDGRLTVMHTPGHTPGSMCLVTGDTVISGDTLFRESIGRYDFPGGDYGTIMKSLDKFKALEGDYKILPGHGPSTTLSHEKEYNLYLQ</sequence>